<dbReference type="InterPro" id="IPR036770">
    <property type="entry name" value="Ankyrin_rpt-contain_sf"/>
</dbReference>
<dbReference type="OrthoDB" id="20872at2759"/>
<feature type="repeat" description="ANK" evidence="1">
    <location>
        <begin position="392"/>
        <end position="424"/>
    </location>
</feature>
<dbReference type="PROSITE" id="PS50297">
    <property type="entry name" value="ANK_REP_REGION"/>
    <property type="match status" value="1"/>
</dbReference>
<gene>
    <name evidence="2" type="ORF">QR46_3829</name>
</gene>
<dbReference type="SUPFAM" id="SSF48403">
    <property type="entry name" value="Ankyrin repeat"/>
    <property type="match status" value="2"/>
</dbReference>
<evidence type="ECO:0000313" key="2">
    <source>
        <dbReference type="EMBL" id="KWX12211.1"/>
    </source>
</evidence>
<sequence length="480" mass="52549">MQLASVDDWFRAVSNREYRLVSTNLFQYKQSRDSKGETALMWAARHGDLELVHILAPAEHAMVNSEGYTSIMLAAAGNYYEICKVLAPFEARDTLPDGRTALMLAAEAGSLESVQVLARYNRFSFDKRGRTALTIAAENNRVDCAAELLDGVHGRYCYDSRMALIIAAEKHYEDLAKLLADYISEAQPSLLQENTNVSDKDDTNLLAMDTSNIVVDVQSDFAELRKLLKLYKEEAAAKDLALLNMNSLLVEADTTDARSANQSLSEASRLSSSLVTRTGLFDSIGPGNSPGSVVSMGRAANLERLLRDVPQPYQNALMTASLTRMYETDDCMTAMMGAAYLGHVAVVEALMDTEAARRNKTGHTALMIAIQYDHQKVAELLIPLEFGIVDNEGWTALMLAAQRGNIHLVTQLIDHEAGTQANDGWTALMSAAFNGHLECTRILASVEGGIVDYHGKSASQYAQEAGHMEIARLLLDITGI</sequence>
<dbReference type="VEuPathDB" id="GiardiaDB:QR46_3829"/>
<dbReference type="Gene3D" id="1.25.40.20">
    <property type="entry name" value="Ankyrin repeat-containing domain"/>
    <property type="match status" value="4"/>
</dbReference>
<dbReference type="PANTHER" id="PTHR24120:SF4">
    <property type="entry name" value="GH07239P"/>
    <property type="match status" value="1"/>
</dbReference>
<dbReference type="PANTHER" id="PTHR24120">
    <property type="entry name" value="GH07239P"/>
    <property type="match status" value="1"/>
</dbReference>
<keyword evidence="1" id="KW-0040">ANK repeat</keyword>
<dbReference type="PROSITE" id="PS50088">
    <property type="entry name" value="ANK_REPEAT"/>
    <property type="match status" value="1"/>
</dbReference>
<accession>A0A132NQ79</accession>
<name>A0A132NQ79_GIAIN</name>
<dbReference type="EMBL" id="JXTI01000130">
    <property type="protein sequence ID" value="KWX12211.1"/>
    <property type="molecule type" value="Genomic_DNA"/>
</dbReference>
<dbReference type="Pfam" id="PF12796">
    <property type="entry name" value="Ank_2"/>
    <property type="match status" value="4"/>
</dbReference>
<dbReference type="AlphaFoldDB" id="A0A132NQ79"/>
<comment type="caution">
    <text evidence="2">The sequence shown here is derived from an EMBL/GenBank/DDBJ whole genome shotgun (WGS) entry which is preliminary data.</text>
</comment>
<dbReference type="Proteomes" id="UP000070089">
    <property type="component" value="Unassembled WGS sequence"/>
</dbReference>
<organism evidence="2 3">
    <name type="scientific">Giardia duodenalis assemblage B</name>
    <dbReference type="NCBI Taxonomy" id="1394984"/>
    <lineage>
        <taxon>Eukaryota</taxon>
        <taxon>Metamonada</taxon>
        <taxon>Diplomonadida</taxon>
        <taxon>Hexamitidae</taxon>
        <taxon>Giardiinae</taxon>
        <taxon>Giardia</taxon>
    </lineage>
</organism>
<dbReference type="InterPro" id="IPR002110">
    <property type="entry name" value="Ankyrin_rpt"/>
</dbReference>
<evidence type="ECO:0000256" key="1">
    <source>
        <dbReference type="PROSITE-ProRule" id="PRU00023"/>
    </source>
</evidence>
<proteinExistence type="predicted"/>
<reference evidence="2 3" key="1">
    <citation type="journal article" date="2015" name="Mol. Biochem. Parasitol.">
        <title>Identification of polymorphic genes for use in assemblage B genotyping assays through comparative genomics of multiple assemblage B Giardia duodenalis isolates.</title>
        <authorList>
            <person name="Wielinga C."/>
            <person name="Thompson R.C."/>
            <person name="Monis P."/>
            <person name="Ryan U."/>
        </authorList>
    </citation>
    <scope>NUCLEOTIDE SEQUENCE [LARGE SCALE GENOMIC DNA]</scope>
    <source>
        <strain evidence="2 3">BAH15c1</strain>
    </source>
</reference>
<protein>
    <submittedName>
        <fullName evidence="2">Protein 21.1</fullName>
    </submittedName>
</protein>
<dbReference type="SMART" id="SM00248">
    <property type="entry name" value="ANK"/>
    <property type="match status" value="9"/>
</dbReference>
<evidence type="ECO:0000313" key="3">
    <source>
        <dbReference type="Proteomes" id="UP000070089"/>
    </source>
</evidence>